<evidence type="ECO:0000256" key="2">
    <source>
        <dbReference type="ARBA" id="ARBA00022723"/>
    </source>
</evidence>
<protein>
    <submittedName>
        <fullName evidence="7">Carotenoid oxygenase family protein</fullName>
    </submittedName>
</protein>
<dbReference type="GO" id="GO:0010436">
    <property type="term" value="F:carotenoid dioxygenase activity"/>
    <property type="evidence" value="ECO:0007669"/>
    <property type="project" value="TreeGrafter"/>
</dbReference>
<accession>A0A931NG41</accession>
<dbReference type="AlphaFoldDB" id="A0A931NG41"/>
<dbReference type="EMBL" id="JAEDAK010000003">
    <property type="protein sequence ID" value="MBH9576303.1"/>
    <property type="molecule type" value="Genomic_DNA"/>
</dbReference>
<keyword evidence="4 5" id="KW-0408">Iron</keyword>
<dbReference type="Pfam" id="PF03055">
    <property type="entry name" value="RPE65"/>
    <property type="match status" value="1"/>
</dbReference>
<dbReference type="RefSeq" id="WP_198109926.1">
    <property type="nucleotide sequence ID" value="NZ_JAEDAK010000003.1"/>
</dbReference>
<evidence type="ECO:0000256" key="3">
    <source>
        <dbReference type="ARBA" id="ARBA00023002"/>
    </source>
</evidence>
<dbReference type="Proteomes" id="UP000613266">
    <property type="component" value="Unassembled WGS sequence"/>
</dbReference>
<dbReference type="PANTHER" id="PTHR10543:SF89">
    <property type="entry name" value="CAROTENOID 9,10(9',10')-CLEAVAGE DIOXYGENASE 1"/>
    <property type="match status" value="1"/>
</dbReference>
<feature type="binding site" evidence="5">
    <location>
        <position position="199"/>
    </location>
    <ligand>
        <name>Fe cation</name>
        <dbReference type="ChEBI" id="CHEBI:24875"/>
        <note>catalytic</note>
    </ligand>
</feature>
<evidence type="ECO:0000256" key="1">
    <source>
        <dbReference type="ARBA" id="ARBA00006787"/>
    </source>
</evidence>
<dbReference type="GO" id="GO:0046872">
    <property type="term" value="F:metal ion binding"/>
    <property type="evidence" value="ECO:0007669"/>
    <property type="project" value="UniProtKB-KW"/>
</dbReference>
<evidence type="ECO:0000313" key="7">
    <source>
        <dbReference type="EMBL" id="MBH9576303.1"/>
    </source>
</evidence>
<feature type="signal peptide" evidence="6">
    <location>
        <begin position="1"/>
        <end position="24"/>
    </location>
</feature>
<feature type="binding site" evidence="5">
    <location>
        <position position="244"/>
    </location>
    <ligand>
        <name>Fe cation</name>
        <dbReference type="ChEBI" id="CHEBI:24875"/>
        <note>catalytic</note>
    </ligand>
</feature>
<keyword evidence="6" id="KW-0732">Signal</keyword>
<comment type="caution">
    <text evidence="7">The sequence shown here is derived from an EMBL/GenBank/DDBJ whole genome shotgun (WGS) entry which is preliminary data.</text>
</comment>
<dbReference type="PANTHER" id="PTHR10543">
    <property type="entry name" value="BETA-CAROTENE DIOXYGENASE"/>
    <property type="match status" value="1"/>
</dbReference>
<feature type="binding site" evidence="5">
    <location>
        <position position="310"/>
    </location>
    <ligand>
        <name>Fe cation</name>
        <dbReference type="ChEBI" id="CHEBI:24875"/>
        <note>catalytic</note>
    </ligand>
</feature>
<reference evidence="7" key="1">
    <citation type="submission" date="2020-12" db="EMBL/GenBank/DDBJ databases">
        <title>The genome sequence of Inhella sp. 1Y17.</title>
        <authorList>
            <person name="Liu Y."/>
        </authorList>
    </citation>
    <scope>NUCLEOTIDE SEQUENCE</scope>
    <source>
        <strain evidence="7">1Y17</strain>
    </source>
</reference>
<dbReference type="GO" id="GO:0016121">
    <property type="term" value="P:carotene catabolic process"/>
    <property type="evidence" value="ECO:0007669"/>
    <property type="project" value="TreeGrafter"/>
</dbReference>
<dbReference type="InterPro" id="IPR004294">
    <property type="entry name" value="Carotenoid_Oase"/>
</dbReference>
<feature type="binding site" evidence="5">
    <location>
        <position position="492"/>
    </location>
    <ligand>
        <name>Fe cation</name>
        <dbReference type="ChEBI" id="CHEBI:24875"/>
        <note>catalytic</note>
    </ligand>
</feature>
<evidence type="ECO:0000256" key="6">
    <source>
        <dbReference type="SAM" id="SignalP"/>
    </source>
</evidence>
<dbReference type="PROSITE" id="PS51318">
    <property type="entry name" value="TAT"/>
    <property type="match status" value="1"/>
</dbReference>
<keyword evidence="2 5" id="KW-0479">Metal-binding</keyword>
<comment type="cofactor">
    <cofactor evidence="5">
        <name>Fe(2+)</name>
        <dbReference type="ChEBI" id="CHEBI:29033"/>
    </cofactor>
    <text evidence="5">Binds 1 Fe(2+) ion per subunit.</text>
</comment>
<evidence type="ECO:0000313" key="8">
    <source>
        <dbReference type="Proteomes" id="UP000613266"/>
    </source>
</evidence>
<sequence>MLTRRSLLQAAAALPVAALAPAWATGDGLVRTPFGSAPELQPLRGWLDGQDRLAEGLRLQGRWPAELRGTLYRNGPGLMERAGQRYRHWFDGDGLVQAWQLGAQGFSHQARFVRTPKFVAEQEAGEFLLPAFGTAVPAKRPLRRSDDVNTANTSVMLQGGRLYALWEGGSATELDPQSLHTKGLQTWAPELQGMPFSAHPKREPDGRLWNFGSFGGKLVIYEIDAAGGLKRWKLLDMAVPAMLHDFVITERFLVFLLPPLRLDLAAVKAGRSMVGAMRWQAEQGNRVLVIDKADLSVRAQLQMPAELVFHFGNAWDDGQGVIRLDYVHGDIDEFLDGRFNSVVQGQRPSSVGESGPRLLRIDLPRQRLDLVKREETTEFPQVDPRVVARRYRYVYAPARHGRAPGWGFNAVQRLDLERGAVERFVFPSEVVIEEQLLVPKPGSRREGQGWLLGTGFDVARQRSFCTVFDAEALSAGPLATVWLPYWVPLGFHGAFVPA</sequence>
<organism evidence="7 8">
    <name type="scientific">Inhella proteolytica</name>
    <dbReference type="NCBI Taxonomy" id="2795029"/>
    <lineage>
        <taxon>Bacteria</taxon>
        <taxon>Pseudomonadati</taxon>
        <taxon>Pseudomonadota</taxon>
        <taxon>Betaproteobacteria</taxon>
        <taxon>Burkholderiales</taxon>
        <taxon>Sphaerotilaceae</taxon>
        <taxon>Inhella</taxon>
    </lineage>
</organism>
<keyword evidence="8" id="KW-1185">Reference proteome</keyword>
<feature type="chain" id="PRO_5036796002" evidence="6">
    <location>
        <begin position="25"/>
        <end position="498"/>
    </location>
</feature>
<gene>
    <name evidence="7" type="ORF">I7X39_05205</name>
</gene>
<evidence type="ECO:0000256" key="4">
    <source>
        <dbReference type="ARBA" id="ARBA00023004"/>
    </source>
</evidence>
<keyword evidence="3" id="KW-0560">Oxidoreductase</keyword>
<comment type="similarity">
    <text evidence="1">Belongs to the carotenoid oxygenase family.</text>
</comment>
<name>A0A931NG41_9BURK</name>
<evidence type="ECO:0000256" key="5">
    <source>
        <dbReference type="PIRSR" id="PIRSR604294-1"/>
    </source>
</evidence>
<dbReference type="InterPro" id="IPR006311">
    <property type="entry name" value="TAT_signal"/>
</dbReference>
<proteinExistence type="inferred from homology"/>